<protein>
    <recommendedName>
        <fullName evidence="4">G-protein coupled receptors family 3 profile domain-containing protein</fullName>
    </recommendedName>
</protein>
<evidence type="ECO:0008006" key="4">
    <source>
        <dbReference type="Google" id="ProtNLM"/>
    </source>
</evidence>
<feature type="transmembrane region" description="Helical" evidence="1">
    <location>
        <begin position="133"/>
        <end position="156"/>
    </location>
</feature>
<feature type="transmembrane region" description="Helical" evidence="1">
    <location>
        <begin position="31"/>
        <end position="53"/>
    </location>
</feature>
<reference evidence="2 3" key="1">
    <citation type="submission" date="2016-07" db="EMBL/GenBank/DDBJ databases">
        <title>Pervasive Adenine N6-methylation of Active Genes in Fungi.</title>
        <authorList>
            <consortium name="DOE Joint Genome Institute"/>
            <person name="Mondo S.J."/>
            <person name="Dannebaum R.O."/>
            <person name="Kuo R.C."/>
            <person name="Labutti K."/>
            <person name="Haridas S."/>
            <person name="Kuo A."/>
            <person name="Salamov A."/>
            <person name="Ahrendt S.R."/>
            <person name="Lipzen A."/>
            <person name="Sullivan W."/>
            <person name="Andreopoulos W.B."/>
            <person name="Clum A."/>
            <person name="Lindquist E."/>
            <person name="Daum C."/>
            <person name="Ramamoorthy G.K."/>
            <person name="Gryganskyi A."/>
            <person name="Culley D."/>
            <person name="Magnuson J.K."/>
            <person name="James T.Y."/>
            <person name="O'Malley M.A."/>
            <person name="Stajich J.E."/>
            <person name="Spatafora J.W."/>
            <person name="Visel A."/>
            <person name="Grigoriev I.V."/>
        </authorList>
    </citation>
    <scope>NUCLEOTIDE SEQUENCE [LARGE SCALE GENOMIC DNA]</scope>
    <source>
        <strain evidence="2 3">ATCC 12442</strain>
    </source>
</reference>
<keyword evidence="3" id="KW-1185">Reference proteome</keyword>
<dbReference type="EMBL" id="MCFD01000013">
    <property type="protein sequence ID" value="ORX67229.1"/>
    <property type="molecule type" value="Genomic_DNA"/>
</dbReference>
<comment type="caution">
    <text evidence="2">The sequence shown here is derived from an EMBL/GenBank/DDBJ whole genome shotgun (WGS) entry which is preliminary data.</text>
</comment>
<name>A0A1Y1W111_9FUNG</name>
<feature type="transmembrane region" description="Helical" evidence="1">
    <location>
        <begin position="211"/>
        <end position="232"/>
    </location>
</feature>
<dbReference type="GeneID" id="63805025"/>
<accession>A0A1Y1W111</accession>
<dbReference type="AlphaFoldDB" id="A0A1Y1W111"/>
<keyword evidence="1" id="KW-0812">Transmembrane</keyword>
<evidence type="ECO:0000256" key="1">
    <source>
        <dbReference type="SAM" id="Phobius"/>
    </source>
</evidence>
<feature type="transmembrane region" description="Helical" evidence="1">
    <location>
        <begin position="97"/>
        <end position="121"/>
    </location>
</feature>
<proteinExistence type="predicted"/>
<keyword evidence="1" id="KW-1133">Transmembrane helix</keyword>
<sequence length="313" mass="35413">MSFSITPEKRERAEWARVFGFNSDPIGRVDLATVVVFSCIYSLGLIIMVYLVINRRYPPLRAKGVMFFVLMYLASVMWFIGDLLAGQPLRRCAVNIAWLRASFGAILVQQLVVVRQFSLYYMFVLGRPFRGKVVYITYATVLLLATLGALVITVLPHRMTFWYLPYIDICFVADRFQHAIIVIVWLLWGVVAVVNLQLSRVSMVFGEFRDVVILMAISLITVIVNTVSMLAVQYFPIHLAWRTAVVYTDHICVNLQLYLLLGFHHESYLQYWSEVLIGEGGRFAAYYSTGVGSGGIESKPGTVSSLSSDPYTV</sequence>
<feature type="transmembrane region" description="Helical" evidence="1">
    <location>
        <begin position="176"/>
        <end position="199"/>
    </location>
</feature>
<evidence type="ECO:0000313" key="3">
    <source>
        <dbReference type="Proteomes" id="UP000193922"/>
    </source>
</evidence>
<gene>
    <name evidence="2" type="ORF">DL89DRAFT_269647</name>
</gene>
<dbReference type="Proteomes" id="UP000193922">
    <property type="component" value="Unassembled WGS sequence"/>
</dbReference>
<organism evidence="2 3">
    <name type="scientific">Linderina pennispora</name>
    <dbReference type="NCBI Taxonomy" id="61395"/>
    <lineage>
        <taxon>Eukaryota</taxon>
        <taxon>Fungi</taxon>
        <taxon>Fungi incertae sedis</taxon>
        <taxon>Zoopagomycota</taxon>
        <taxon>Kickxellomycotina</taxon>
        <taxon>Kickxellomycetes</taxon>
        <taxon>Kickxellales</taxon>
        <taxon>Kickxellaceae</taxon>
        <taxon>Linderina</taxon>
    </lineage>
</organism>
<feature type="transmembrane region" description="Helical" evidence="1">
    <location>
        <begin position="65"/>
        <end position="85"/>
    </location>
</feature>
<evidence type="ECO:0000313" key="2">
    <source>
        <dbReference type="EMBL" id="ORX67229.1"/>
    </source>
</evidence>
<dbReference type="RefSeq" id="XP_040741151.1">
    <property type="nucleotide sequence ID" value="XM_040888377.1"/>
</dbReference>
<keyword evidence="1" id="KW-0472">Membrane</keyword>